<dbReference type="EMBL" id="ADWY01001106">
    <property type="protein sequence ID" value="EGH15954.1"/>
    <property type="molecule type" value="Genomic_DNA"/>
</dbReference>
<gene>
    <name evidence="4" type="ORF">Pgy4_22931</name>
</gene>
<sequence>GHGTSFVVTLPLSANQLTVEVPPTLPPTPTMINVSRRVLVADDNEDIVGILQELFELEGHMVRVALDGLEAVACCADEMPEVVVMDIGMPNLDGLGAARAIRALPGGDAVVLIAVSGWGQAKNIEDALNAGFDRHISKPADFADLLAIVANAGK</sequence>
<dbReference type="Proteomes" id="UP000005466">
    <property type="component" value="Unassembled WGS sequence"/>
</dbReference>
<name>F3C9L2_PSESG</name>
<dbReference type="PANTHER" id="PTHR43547">
    <property type="entry name" value="TWO-COMPONENT HISTIDINE KINASE"/>
    <property type="match status" value="1"/>
</dbReference>
<dbReference type="HOGENOM" id="CLU_1699309_0_0_6"/>
<organism evidence="4 5">
    <name type="scientific">Pseudomonas savastanoi pv. glycinea str. race 4</name>
    <dbReference type="NCBI Taxonomy" id="875330"/>
    <lineage>
        <taxon>Bacteria</taxon>
        <taxon>Pseudomonadati</taxon>
        <taxon>Pseudomonadota</taxon>
        <taxon>Gammaproteobacteria</taxon>
        <taxon>Pseudomonadales</taxon>
        <taxon>Pseudomonadaceae</taxon>
        <taxon>Pseudomonas</taxon>
    </lineage>
</organism>
<dbReference type="PROSITE" id="PS50110">
    <property type="entry name" value="RESPONSE_REGULATORY"/>
    <property type="match status" value="1"/>
</dbReference>
<feature type="non-terminal residue" evidence="4">
    <location>
        <position position="1"/>
    </location>
</feature>
<feature type="modified residue" description="4-aspartylphosphate" evidence="2">
    <location>
        <position position="86"/>
    </location>
</feature>
<dbReference type="InterPro" id="IPR001789">
    <property type="entry name" value="Sig_transdc_resp-reg_receiver"/>
</dbReference>
<dbReference type="PANTHER" id="PTHR43547:SF2">
    <property type="entry name" value="HYBRID SIGNAL TRANSDUCTION HISTIDINE KINASE C"/>
    <property type="match status" value="1"/>
</dbReference>
<keyword evidence="4" id="KW-0808">Transferase</keyword>
<dbReference type="SMART" id="SM00448">
    <property type="entry name" value="REC"/>
    <property type="match status" value="1"/>
</dbReference>
<protein>
    <submittedName>
        <fullName evidence="4">PAS/PAC sensor hybrid histidine kinase</fullName>
    </submittedName>
</protein>
<dbReference type="PATRIC" id="fig|875330.6.peg.3906"/>
<evidence type="ECO:0000256" key="2">
    <source>
        <dbReference type="PROSITE-ProRule" id="PRU00169"/>
    </source>
</evidence>
<keyword evidence="4" id="KW-0418">Kinase</keyword>
<keyword evidence="1 2" id="KW-0597">Phosphoprotein</keyword>
<accession>F3C9L2</accession>
<dbReference type="SUPFAM" id="SSF52172">
    <property type="entry name" value="CheY-like"/>
    <property type="match status" value="1"/>
</dbReference>
<dbReference type="Pfam" id="PF00072">
    <property type="entry name" value="Response_reg"/>
    <property type="match status" value="1"/>
</dbReference>
<evidence type="ECO:0000313" key="5">
    <source>
        <dbReference type="Proteomes" id="UP000005466"/>
    </source>
</evidence>
<evidence type="ECO:0000259" key="3">
    <source>
        <dbReference type="PROSITE" id="PS50110"/>
    </source>
</evidence>
<evidence type="ECO:0000256" key="1">
    <source>
        <dbReference type="ARBA" id="ARBA00022553"/>
    </source>
</evidence>
<evidence type="ECO:0000313" key="4">
    <source>
        <dbReference type="EMBL" id="EGH15954.1"/>
    </source>
</evidence>
<proteinExistence type="predicted"/>
<dbReference type="Gene3D" id="3.40.50.2300">
    <property type="match status" value="1"/>
</dbReference>
<dbReference type="AlphaFoldDB" id="F3C9L2"/>
<dbReference type="InterPro" id="IPR011006">
    <property type="entry name" value="CheY-like_superfamily"/>
</dbReference>
<comment type="caution">
    <text evidence="4">The sequence shown here is derived from an EMBL/GenBank/DDBJ whole genome shotgun (WGS) entry which is preliminary data.</text>
</comment>
<feature type="domain" description="Response regulatory" evidence="3">
    <location>
        <begin position="37"/>
        <end position="153"/>
    </location>
</feature>
<reference evidence="4 5" key="1">
    <citation type="journal article" date="2011" name="PLoS Pathog.">
        <title>Dynamic evolution of pathogenicity revealed by sequencing and comparative genomics of 19 Pseudomonas syringae isolates.</title>
        <authorList>
            <person name="Baltrus D.A."/>
            <person name="Nishimura M.T."/>
            <person name="Romanchuk A."/>
            <person name="Chang J.H."/>
            <person name="Mukhtar M.S."/>
            <person name="Cherkis K."/>
            <person name="Roach J."/>
            <person name="Grant S.R."/>
            <person name="Jones C.D."/>
            <person name="Dangl J.L."/>
        </authorList>
    </citation>
    <scope>NUCLEOTIDE SEQUENCE [LARGE SCALE GENOMIC DNA]</scope>
    <source>
        <strain evidence="5">race 4</strain>
    </source>
</reference>
<dbReference type="GO" id="GO:0000155">
    <property type="term" value="F:phosphorelay sensor kinase activity"/>
    <property type="evidence" value="ECO:0007669"/>
    <property type="project" value="TreeGrafter"/>
</dbReference>